<dbReference type="AlphaFoldDB" id="A0A176W6Y7"/>
<dbReference type="Proteomes" id="UP000077202">
    <property type="component" value="Unassembled WGS sequence"/>
</dbReference>
<sequence length="140" mass="15030">MEFLGDSRELGCVASASAAAAAALLPAKMSKAVDDPVFDNFAPYVKDVEVDTDTDEVPASTPPTRPRADDEPRGARAPRKRKWDGEADQSQREVPIAPVRRWANHEPASQSKQKACKLVLPASSVDTGRAADTRNSPSSE</sequence>
<evidence type="ECO:0000313" key="3">
    <source>
        <dbReference type="Proteomes" id="UP000077202"/>
    </source>
</evidence>
<comment type="caution">
    <text evidence="2">The sequence shown here is derived from an EMBL/GenBank/DDBJ whole genome shotgun (WGS) entry which is preliminary data.</text>
</comment>
<dbReference type="EMBL" id="LVLJ01001664">
    <property type="protein sequence ID" value="OAE28817.1"/>
    <property type="molecule type" value="Genomic_DNA"/>
</dbReference>
<feature type="region of interest" description="Disordered" evidence="1">
    <location>
        <begin position="47"/>
        <end position="140"/>
    </location>
</feature>
<protein>
    <submittedName>
        <fullName evidence="2">Uncharacterized protein</fullName>
    </submittedName>
</protein>
<evidence type="ECO:0000313" key="2">
    <source>
        <dbReference type="EMBL" id="OAE28817.1"/>
    </source>
</evidence>
<name>A0A176W6Y7_MARPO</name>
<organism evidence="2 3">
    <name type="scientific">Marchantia polymorpha subsp. ruderalis</name>
    <dbReference type="NCBI Taxonomy" id="1480154"/>
    <lineage>
        <taxon>Eukaryota</taxon>
        <taxon>Viridiplantae</taxon>
        <taxon>Streptophyta</taxon>
        <taxon>Embryophyta</taxon>
        <taxon>Marchantiophyta</taxon>
        <taxon>Marchantiopsida</taxon>
        <taxon>Marchantiidae</taxon>
        <taxon>Marchantiales</taxon>
        <taxon>Marchantiaceae</taxon>
        <taxon>Marchantia</taxon>
    </lineage>
</organism>
<proteinExistence type="predicted"/>
<gene>
    <name evidence="2" type="ORF">AXG93_3096s1310</name>
</gene>
<reference evidence="2" key="1">
    <citation type="submission" date="2016-03" db="EMBL/GenBank/DDBJ databases">
        <title>Mechanisms controlling the formation of the plant cell surface in tip-growing cells are functionally conserved among land plants.</title>
        <authorList>
            <person name="Honkanen S."/>
            <person name="Jones V.A."/>
            <person name="Morieri G."/>
            <person name="Champion C."/>
            <person name="Hetherington A.J."/>
            <person name="Kelly S."/>
            <person name="Saint-Marcoux D."/>
            <person name="Proust H."/>
            <person name="Prescott H."/>
            <person name="Dolan L."/>
        </authorList>
    </citation>
    <scope>NUCLEOTIDE SEQUENCE [LARGE SCALE GENOMIC DNA]</scope>
    <source>
        <tissue evidence="2">Whole gametophyte</tissue>
    </source>
</reference>
<evidence type="ECO:0000256" key="1">
    <source>
        <dbReference type="SAM" id="MobiDB-lite"/>
    </source>
</evidence>
<accession>A0A176W6Y7</accession>
<keyword evidence="3" id="KW-1185">Reference proteome</keyword>